<dbReference type="AlphaFoldDB" id="A0A1W2FWB8"/>
<proteinExistence type="predicted"/>
<organism evidence="2 3">
    <name type="scientific">Kibdelosporangium aridum</name>
    <dbReference type="NCBI Taxonomy" id="2030"/>
    <lineage>
        <taxon>Bacteria</taxon>
        <taxon>Bacillati</taxon>
        <taxon>Actinomycetota</taxon>
        <taxon>Actinomycetes</taxon>
        <taxon>Pseudonocardiales</taxon>
        <taxon>Pseudonocardiaceae</taxon>
        <taxon>Kibdelosporangium</taxon>
    </lineage>
</organism>
<dbReference type="EMBL" id="FWXV01000012">
    <property type="protein sequence ID" value="SMD26032.1"/>
    <property type="molecule type" value="Genomic_DNA"/>
</dbReference>
<feature type="transmembrane region" description="Helical" evidence="1">
    <location>
        <begin position="116"/>
        <end position="137"/>
    </location>
</feature>
<keyword evidence="1" id="KW-0472">Membrane</keyword>
<feature type="transmembrane region" description="Helical" evidence="1">
    <location>
        <begin position="144"/>
        <end position="163"/>
    </location>
</feature>
<dbReference type="Proteomes" id="UP000192674">
    <property type="component" value="Unassembled WGS sequence"/>
</dbReference>
<keyword evidence="3" id="KW-1185">Reference proteome</keyword>
<feature type="transmembrane region" description="Helical" evidence="1">
    <location>
        <begin position="42"/>
        <end position="61"/>
    </location>
</feature>
<keyword evidence="1" id="KW-0812">Transmembrane</keyword>
<name>A0A1W2FWB8_KIBAR</name>
<dbReference type="RefSeq" id="WP_084433812.1">
    <property type="nucleotide sequence ID" value="NZ_FWXV01000012.1"/>
</dbReference>
<evidence type="ECO:0000313" key="2">
    <source>
        <dbReference type="EMBL" id="SMD26032.1"/>
    </source>
</evidence>
<keyword evidence="1" id="KW-1133">Transmembrane helix</keyword>
<protein>
    <recommendedName>
        <fullName evidence="4">DUF4386 domain-containing protein</fullName>
    </recommendedName>
</protein>
<evidence type="ECO:0008006" key="4">
    <source>
        <dbReference type="Google" id="ProtNLM"/>
    </source>
</evidence>
<reference evidence="2 3" key="1">
    <citation type="submission" date="2017-04" db="EMBL/GenBank/DDBJ databases">
        <authorList>
            <person name="Afonso C.L."/>
            <person name="Miller P.J."/>
            <person name="Scott M.A."/>
            <person name="Spackman E."/>
            <person name="Goraichik I."/>
            <person name="Dimitrov K.M."/>
            <person name="Suarez D.L."/>
            <person name="Swayne D.E."/>
        </authorList>
    </citation>
    <scope>NUCLEOTIDE SEQUENCE [LARGE SCALE GENOMIC DNA]</scope>
    <source>
        <strain evidence="2 3">DSM 43828</strain>
    </source>
</reference>
<evidence type="ECO:0000256" key="1">
    <source>
        <dbReference type="SAM" id="Phobius"/>
    </source>
</evidence>
<feature type="transmembrane region" description="Helical" evidence="1">
    <location>
        <begin position="169"/>
        <end position="185"/>
    </location>
</feature>
<sequence>MFRTQWSRAILIALPGLLLAGFGAVHPAPLDAANAHWWTTMHVLLLPVFPLLAVAQWVLLAPAHPAVRWTGRVAAFGFAVFYDGLDAVAGIAAGTVTMEQHSVTPITGAVFHIGDLLGYIGAGCFLMANLCITATIAQHVGWRALPGGLLLLAASVSFLDSHIFWPRGVFTMVAVAVGMFLLALAQGSPQTERTAQQATGIPSTRTE</sequence>
<gene>
    <name evidence="2" type="ORF">SAMN05661093_09610</name>
</gene>
<feature type="transmembrane region" description="Helical" evidence="1">
    <location>
        <begin position="73"/>
        <end position="96"/>
    </location>
</feature>
<accession>A0A1W2FWB8</accession>
<evidence type="ECO:0000313" key="3">
    <source>
        <dbReference type="Proteomes" id="UP000192674"/>
    </source>
</evidence>